<proteinExistence type="predicted"/>
<keyword evidence="2" id="KW-1185">Reference proteome</keyword>
<comment type="caution">
    <text evidence="1">The sequence shown here is derived from an EMBL/GenBank/DDBJ whole genome shotgun (WGS) entry which is preliminary data.</text>
</comment>
<evidence type="ECO:0000313" key="2">
    <source>
        <dbReference type="Proteomes" id="UP000887159"/>
    </source>
</evidence>
<dbReference type="EMBL" id="BMAU01021356">
    <property type="protein sequence ID" value="GFY20910.1"/>
    <property type="molecule type" value="Genomic_DNA"/>
</dbReference>
<name>A0A8X6T0T2_TRICX</name>
<dbReference type="AlphaFoldDB" id="A0A8X6T0T2"/>
<organism evidence="1 2">
    <name type="scientific">Trichonephila clavipes</name>
    <name type="common">Golden silk orbweaver</name>
    <name type="synonym">Nephila clavipes</name>
    <dbReference type="NCBI Taxonomy" id="2585209"/>
    <lineage>
        <taxon>Eukaryota</taxon>
        <taxon>Metazoa</taxon>
        <taxon>Ecdysozoa</taxon>
        <taxon>Arthropoda</taxon>
        <taxon>Chelicerata</taxon>
        <taxon>Arachnida</taxon>
        <taxon>Araneae</taxon>
        <taxon>Araneomorphae</taxon>
        <taxon>Entelegynae</taxon>
        <taxon>Araneoidea</taxon>
        <taxon>Nephilidae</taxon>
        <taxon>Trichonephila</taxon>
    </lineage>
</organism>
<protein>
    <submittedName>
        <fullName evidence="1">Uncharacterized protein</fullName>
    </submittedName>
</protein>
<dbReference type="Proteomes" id="UP000887159">
    <property type="component" value="Unassembled WGS sequence"/>
</dbReference>
<reference evidence="1" key="1">
    <citation type="submission" date="2020-08" db="EMBL/GenBank/DDBJ databases">
        <title>Multicomponent nature underlies the extraordinary mechanical properties of spider dragline silk.</title>
        <authorList>
            <person name="Kono N."/>
            <person name="Nakamura H."/>
            <person name="Mori M."/>
            <person name="Yoshida Y."/>
            <person name="Ohtoshi R."/>
            <person name="Malay A.D."/>
            <person name="Moran D.A.P."/>
            <person name="Tomita M."/>
            <person name="Numata K."/>
            <person name="Arakawa K."/>
        </authorList>
    </citation>
    <scope>NUCLEOTIDE SEQUENCE</scope>
</reference>
<accession>A0A8X6T0T2</accession>
<sequence length="113" mass="12351">MKRGVTNGSCTALSETSCKHNVRGFLQELLSSQPSVYPTGSANASLALNRFPMNGSLSLACCAHKHFRDVRGHSVGRKRKSLTVCGGWKRKGVLQPKRCWPSPSNTILVSFFD</sequence>
<evidence type="ECO:0000313" key="1">
    <source>
        <dbReference type="EMBL" id="GFY20910.1"/>
    </source>
</evidence>
<gene>
    <name evidence="1" type="ORF">TNCV_1121441</name>
</gene>